<dbReference type="AlphaFoldDB" id="A0A380FIM8"/>
<dbReference type="InterPro" id="IPR005501">
    <property type="entry name" value="LamB/YcsF/PxpA-like"/>
</dbReference>
<evidence type="ECO:0000313" key="1">
    <source>
        <dbReference type="EMBL" id="SUM33343.1"/>
    </source>
</evidence>
<dbReference type="GO" id="GO:0005975">
    <property type="term" value="P:carbohydrate metabolic process"/>
    <property type="evidence" value="ECO:0007669"/>
    <property type="project" value="InterPro"/>
</dbReference>
<organism evidence="1 2">
    <name type="scientific">Staphylococcus gallinarum</name>
    <dbReference type="NCBI Taxonomy" id="1293"/>
    <lineage>
        <taxon>Bacteria</taxon>
        <taxon>Bacillati</taxon>
        <taxon>Bacillota</taxon>
        <taxon>Bacilli</taxon>
        <taxon>Bacillales</taxon>
        <taxon>Staphylococcaceae</taxon>
        <taxon>Staphylococcus</taxon>
    </lineage>
</organism>
<protein>
    <submittedName>
        <fullName evidence="1">LamB/YcsF family protein</fullName>
    </submittedName>
</protein>
<dbReference type="EMBL" id="UHDK01000001">
    <property type="protein sequence ID" value="SUM33343.1"/>
    <property type="molecule type" value="Genomic_DNA"/>
</dbReference>
<dbReference type="InterPro" id="IPR011330">
    <property type="entry name" value="Glyco_hydro/deAcase_b/a-brl"/>
</dbReference>
<dbReference type="SUPFAM" id="SSF88713">
    <property type="entry name" value="Glycoside hydrolase/deacetylase"/>
    <property type="match status" value="1"/>
</dbReference>
<name>A0A380FIM8_STAGA</name>
<gene>
    <name evidence="1" type="ORF">NCTC12195_02800</name>
</gene>
<dbReference type="PANTHER" id="PTHR30292">
    <property type="entry name" value="UNCHARACTERIZED PROTEIN YBGL-RELATED"/>
    <property type="match status" value="1"/>
</dbReference>
<sequence length="69" mass="7525">MVITHSVEIQIFIPLITSANIACGFHAGDQHVMNETIKLAKANHIGIGAHPGLPDLQGFGRRKYGFNTR</sequence>
<dbReference type="PANTHER" id="PTHR30292:SF0">
    <property type="entry name" value="5-OXOPROLINASE SUBUNIT A"/>
    <property type="match status" value="1"/>
</dbReference>
<dbReference type="Pfam" id="PF03746">
    <property type="entry name" value="LamB_YcsF"/>
    <property type="match status" value="1"/>
</dbReference>
<accession>A0A380FIM8</accession>
<reference evidence="1 2" key="1">
    <citation type="submission" date="2018-06" db="EMBL/GenBank/DDBJ databases">
        <authorList>
            <consortium name="Pathogen Informatics"/>
            <person name="Doyle S."/>
        </authorList>
    </citation>
    <scope>NUCLEOTIDE SEQUENCE [LARGE SCALE GENOMIC DNA]</scope>
    <source>
        <strain evidence="1 2">NCTC12195</strain>
    </source>
</reference>
<proteinExistence type="predicted"/>
<dbReference type="Proteomes" id="UP000255277">
    <property type="component" value="Unassembled WGS sequence"/>
</dbReference>
<dbReference type="Gene3D" id="3.20.20.370">
    <property type="entry name" value="Glycoside hydrolase/deacetylase"/>
    <property type="match status" value="1"/>
</dbReference>
<evidence type="ECO:0000313" key="2">
    <source>
        <dbReference type="Proteomes" id="UP000255277"/>
    </source>
</evidence>